<protein>
    <submittedName>
        <fullName evidence="1">Uncharacterized protein</fullName>
    </submittedName>
</protein>
<dbReference type="PANTHER" id="PTHR48435:SF1">
    <property type="entry name" value="POLYPROTEIN"/>
    <property type="match status" value="1"/>
</dbReference>
<comment type="caution">
    <text evidence="1">The sequence shown here is derived from an EMBL/GenBank/DDBJ whole genome shotgun (WGS) entry which is preliminary data.</text>
</comment>
<gene>
    <name evidence="1" type="ORF">J1N35_012434</name>
</gene>
<dbReference type="OrthoDB" id="998565at2759"/>
<sequence length="326" mass="37168">MVTLFPNFTMSLHDPNLMTALKVQIQIVDAPQVVSAIIATLHYQIVYMAQDHTFNLLKHGTSDSFLILVNTQDQLHCIHVPRQIPKAELIKLLHERWIINYEKLHEHNQPIQFTKSQITFKRDGTTEIKVNHSYLQNLKIPFVFPIMLMMQLVPNPKEGHIIGNLDCCYGLCELDLERKLIESFTTEGKPYYMFKDPKIGHCSCAVNCTYELCADDHFDAWIDSMDHSGSKSGKPTKISAVKVAMNWQTENAITQNKALKKLDSKVSHLDSKVSTVETKLDDNSKMVKDLITLPQKCLKEVARETATPGQDFFSHITQKGIKKFKG</sequence>
<reference evidence="1 2" key="1">
    <citation type="journal article" date="2021" name="Plant Biotechnol. J.">
        <title>Multi-omics assisted identification of the key and species-specific regulatory components of drought-tolerant mechanisms in Gossypium stocksii.</title>
        <authorList>
            <person name="Yu D."/>
            <person name="Ke L."/>
            <person name="Zhang D."/>
            <person name="Wu Y."/>
            <person name="Sun Y."/>
            <person name="Mei J."/>
            <person name="Sun J."/>
            <person name="Sun Y."/>
        </authorList>
    </citation>
    <scope>NUCLEOTIDE SEQUENCE [LARGE SCALE GENOMIC DNA]</scope>
    <source>
        <strain evidence="2">cv. E1</strain>
        <tissue evidence="1">Leaf</tissue>
    </source>
</reference>
<accession>A0A9D3W4J2</accession>
<organism evidence="1 2">
    <name type="scientific">Gossypium stocksii</name>
    <dbReference type="NCBI Taxonomy" id="47602"/>
    <lineage>
        <taxon>Eukaryota</taxon>
        <taxon>Viridiplantae</taxon>
        <taxon>Streptophyta</taxon>
        <taxon>Embryophyta</taxon>
        <taxon>Tracheophyta</taxon>
        <taxon>Spermatophyta</taxon>
        <taxon>Magnoliopsida</taxon>
        <taxon>eudicotyledons</taxon>
        <taxon>Gunneridae</taxon>
        <taxon>Pentapetalae</taxon>
        <taxon>rosids</taxon>
        <taxon>malvids</taxon>
        <taxon>Malvales</taxon>
        <taxon>Malvaceae</taxon>
        <taxon>Malvoideae</taxon>
        <taxon>Gossypium</taxon>
    </lineage>
</organism>
<evidence type="ECO:0000313" key="1">
    <source>
        <dbReference type="EMBL" id="KAH1108666.1"/>
    </source>
</evidence>
<dbReference type="EMBL" id="JAIQCV010000004">
    <property type="protein sequence ID" value="KAH1108666.1"/>
    <property type="molecule type" value="Genomic_DNA"/>
</dbReference>
<keyword evidence="2" id="KW-1185">Reference proteome</keyword>
<dbReference type="InterPro" id="IPR053098">
    <property type="entry name" value="Petuviruses_polyprotein"/>
</dbReference>
<proteinExistence type="predicted"/>
<evidence type="ECO:0000313" key="2">
    <source>
        <dbReference type="Proteomes" id="UP000828251"/>
    </source>
</evidence>
<name>A0A9D3W4J2_9ROSI</name>
<dbReference type="PANTHER" id="PTHR48435">
    <property type="entry name" value="POLYPROTEIN"/>
    <property type="match status" value="1"/>
</dbReference>
<dbReference type="Proteomes" id="UP000828251">
    <property type="component" value="Unassembled WGS sequence"/>
</dbReference>
<dbReference type="AlphaFoldDB" id="A0A9D3W4J2"/>